<name>A0A9X3F2I6_9BACT</name>
<organism evidence="2 3">
    <name type="scientific">Draconibacterium aestuarii</name>
    <dbReference type="NCBI Taxonomy" id="2998507"/>
    <lineage>
        <taxon>Bacteria</taxon>
        <taxon>Pseudomonadati</taxon>
        <taxon>Bacteroidota</taxon>
        <taxon>Bacteroidia</taxon>
        <taxon>Marinilabiliales</taxon>
        <taxon>Prolixibacteraceae</taxon>
        <taxon>Draconibacterium</taxon>
    </lineage>
</organism>
<sequence length="47" mass="5599">MSRYEHLKKKNKKGFARKLTSTQKRFLMAVVFGLILFAVQLVMHFKK</sequence>
<evidence type="ECO:0000313" key="3">
    <source>
        <dbReference type="Proteomes" id="UP001145087"/>
    </source>
</evidence>
<dbReference type="Proteomes" id="UP001145087">
    <property type="component" value="Unassembled WGS sequence"/>
</dbReference>
<keyword evidence="1" id="KW-1133">Transmembrane helix</keyword>
<keyword evidence="1" id="KW-0472">Membrane</keyword>
<comment type="caution">
    <text evidence="2">The sequence shown here is derived from an EMBL/GenBank/DDBJ whole genome shotgun (WGS) entry which is preliminary data.</text>
</comment>
<dbReference type="RefSeq" id="WP_343331513.1">
    <property type="nucleotide sequence ID" value="NZ_JAPOHD010000005.1"/>
</dbReference>
<gene>
    <name evidence="2" type="ORF">OU798_02425</name>
</gene>
<keyword evidence="3" id="KW-1185">Reference proteome</keyword>
<feature type="transmembrane region" description="Helical" evidence="1">
    <location>
        <begin position="26"/>
        <end position="45"/>
    </location>
</feature>
<dbReference type="EMBL" id="JAPOHD010000005">
    <property type="protein sequence ID" value="MCY1719178.1"/>
    <property type="molecule type" value="Genomic_DNA"/>
</dbReference>
<dbReference type="AlphaFoldDB" id="A0A9X3F2I6"/>
<accession>A0A9X3F2I6</accession>
<evidence type="ECO:0000256" key="1">
    <source>
        <dbReference type="SAM" id="Phobius"/>
    </source>
</evidence>
<reference evidence="2" key="1">
    <citation type="submission" date="2022-11" db="EMBL/GenBank/DDBJ databases">
        <title>Marilongibacter aestuarii gen. nov., sp. nov., isolated from tidal flat sediment.</title>
        <authorList>
            <person name="Jiayan W."/>
        </authorList>
    </citation>
    <scope>NUCLEOTIDE SEQUENCE</scope>
    <source>
        <strain evidence="2">Z1-6</strain>
    </source>
</reference>
<proteinExistence type="predicted"/>
<protein>
    <submittedName>
        <fullName evidence="2">Uncharacterized protein</fullName>
    </submittedName>
</protein>
<keyword evidence="1" id="KW-0812">Transmembrane</keyword>
<evidence type="ECO:0000313" key="2">
    <source>
        <dbReference type="EMBL" id="MCY1719178.1"/>
    </source>
</evidence>